<evidence type="ECO:0008006" key="5">
    <source>
        <dbReference type="Google" id="ProtNLM"/>
    </source>
</evidence>
<organism evidence="3 4">
    <name type="scientific">Tetracentron sinense</name>
    <name type="common">Spur-leaf</name>
    <dbReference type="NCBI Taxonomy" id="13715"/>
    <lineage>
        <taxon>Eukaryota</taxon>
        <taxon>Viridiplantae</taxon>
        <taxon>Streptophyta</taxon>
        <taxon>Embryophyta</taxon>
        <taxon>Tracheophyta</taxon>
        <taxon>Spermatophyta</taxon>
        <taxon>Magnoliopsida</taxon>
        <taxon>Trochodendrales</taxon>
        <taxon>Trochodendraceae</taxon>
        <taxon>Tetracentron</taxon>
    </lineage>
</organism>
<dbReference type="SUPFAM" id="SSF81901">
    <property type="entry name" value="HCP-like"/>
    <property type="match status" value="1"/>
</dbReference>
<dbReference type="EMBL" id="JABCRI010000005">
    <property type="protein sequence ID" value="KAF8406079.1"/>
    <property type="molecule type" value="Genomic_DNA"/>
</dbReference>
<feature type="repeat" description="PPR" evidence="2">
    <location>
        <begin position="428"/>
        <end position="462"/>
    </location>
</feature>
<dbReference type="Pfam" id="PF13041">
    <property type="entry name" value="PPR_2"/>
    <property type="match status" value="5"/>
</dbReference>
<sequence>MRASSFSIINVYTWGSKLIFGRTETFKFFLFRNFASSCSSVWEAEVTTTEDSTSTDEDSLPNGKCISSEFMEHNRFFLRRKDICEIFYSDFSMFENMKAEEEEMKRIKLILSNRGWNLGFGNGHRIDLNQFNVMRILNDLFDESSDASLALYFFRWSESCMESKHEIQSVCTMIHILVCGNLNHRAVDLLLHLVRNKGGGEEWHNLLLEVLEETRKDRRILELVYSMLVNCYVEENMLSMALKSVHRMKLLNIFPTIGVCNTLVGALLGSKQMELALGVLGEMQIRGMGFNASIISLFIREYCTEGNLESGWKLLLNMQNHGFQPDVVAFTIVIDALCKRGRLKEATSILFKLIQMGISLDSVSISPVIDGYCKVGRLEEAMEVWKIFGFPLNVFVYNSFISMLCKNGKMAEAAELFYEMSKLGIFPDCCIYTTIIRGYCKVGEVYKALKYLGKMLKMGLRPAVTTYTVFIDNYCKFGDLEMAEHLFRKMVTEGLKPDVVAYNTLMDGYGKKGHLHKAFELLDRMRSADVLPDVVTYNILIHSLSMRGFVKESQEILEELITRGFSPDVWTFTNVIGGFSKEGNFEEAFLVWSYMSEQGMRPDVVTCSALLNGYCKARRMEEADVLFRKMLGAGLNPDLILYNTLIHGFCSVGNIVDACQLVNMMAECGIIPNEITYRGLVHGFEKKWVENPVEHAAIKMRQILLKYDIDVDVSQFIAMFH</sequence>
<dbReference type="PANTHER" id="PTHR47942:SF16">
    <property type="entry name" value="PENTATRICOPEPTIDE REPEAT DOMAIN CONTAINING PROTEIN-RELATED"/>
    <property type="match status" value="1"/>
</dbReference>
<gene>
    <name evidence="3" type="ORF">HHK36_008159</name>
</gene>
<comment type="caution">
    <text evidence="3">The sequence shown here is derived from an EMBL/GenBank/DDBJ whole genome shotgun (WGS) entry which is preliminary data.</text>
</comment>
<feature type="repeat" description="PPR" evidence="2">
    <location>
        <begin position="498"/>
        <end position="532"/>
    </location>
</feature>
<name>A0A834ZF02_TETSI</name>
<dbReference type="Proteomes" id="UP000655225">
    <property type="component" value="Unassembled WGS sequence"/>
</dbReference>
<feature type="repeat" description="PPR" evidence="2">
    <location>
        <begin position="463"/>
        <end position="497"/>
    </location>
</feature>
<dbReference type="NCBIfam" id="TIGR00756">
    <property type="entry name" value="PPR"/>
    <property type="match status" value="11"/>
</dbReference>
<evidence type="ECO:0000256" key="2">
    <source>
        <dbReference type="PROSITE-ProRule" id="PRU00708"/>
    </source>
</evidence>
<evidence type="ECO:0000313" key="4">
    <source>
        <dbReference type="Proteomes" id="UP000655225"/>
    </source>
</evidence>
<dbReference type="AlphaFoldDB" id="A0A834ZF02"/>
<keyword evidence="4" id="KW-1185">Reference proteome</keyword>
<dbReference type="OrthoDB" id="185373at2759"/>
<keyword evidence="1" id="KW-0677">Repeat</keyword>
<dbReference type="Pfam" id="PF01535">
    <property type="entry name" value="PPR"/>
    <property type="match status" value="3"/>
</dbReference>
<feature type="repeat" description="PPR" evidence="2">
    <location>
        <begin position="603"/>
        <end position="637"/>
    </location>
</feature>
<dbReference type="InterPro" id="IPR002885">
    <property type="entry name" value="PPR_rpt"/>
</dbReference>
<feature type="repeat" description="PPR" evidence="2">
    <location>
        <begin position="291"/>
        <end position="325"/>
    </location>
</feature>
<dbReference type="InterPro" id="IPR051222">
    <property type="entry name" value="PPR/CCM1_RNA-binding"/>
</dbReference>
<feature type="repeat" description="PPR" evidence="2">
    <location>
        <begin position="568"/>
        <end position="602"/>
    </location>
</feature>
<dbReference type="PANTHER" id="PTHR47942">
    <property type="entry name" value="TETRATRICOPEPTIDE REPEAT (TPR)-LIKE SUPERFAMILY PROTEIN-RELATED"/>
    <property type="match status" value="1"/>
</dbReference>
<dbReference type="PROSITE" id="PS51375">
    <property type="entry name" value="PPR"/>
    <property type="match status" value="10"/>
</dbReference>
<accession>A0A834ZF02</accession>
<dbReference type="Pfam" id="PF12854">
    <property type="entry name" value="PPR_1"/>
    <property type="match status" value="1"/>
</dbReference>
<evidence type="ECO:0000313" key="3">
    <source>
        <dbReference type="EMBL" id="KAF8406079.1"/>
    </source>
</evidence>
<evidence type="ECO:0000256" key="1">
    <source>
        <dbReference type="ARBA" id="ARBA00022737"/>
    </source>
</evidence>
<reference evidence="3 4" key="1">
    <citation type="submission" date="2020-04" db="EMBL/GenBank/DDBJ databases">
        <title>Plant Genome Project.</title>
        <authorList>
            <person name="Zhang R.-G."/>
        </authorList>
    </citation>
    <scope>NUCLEOTIDE SEQUENCE [LARGE SCALE GENOMIC DNA]</scope>
    <source>
        <strain evidence="3">YNK0</strain>
        <tissue evidence="3">Leaf</tissue>
    </source>
</reference>
<dbReference type="Gene3D" id="1.25.40.10">
    <property type="entry name" value="Tetratricopeptide repeat domain"/>
    <property type="match status" value="6"/>
</dbReference>
<feature type="repeat" description="PPR" evidence="2">
    <location>
        <begin position="533"/>
        <end position="567"/>
    </location>
</feature>
<feature type="repeat" description="PPR" evidence="2">
    <location>
        <begin position="326"/>
        <end position="360"/>
    </location>
</feature>
<dbReference type="InterPro" id="IPR011990">
    <property type="entry name" value="TPR-like_helical_dom_sf"/>
</dbReference>
<feature type="repeat" description="PPR" evidence="2">
    <location>
        <begin position="638"/>
        <end position="672"/>
    </location>
</feature>
<feature type="repeat" description="PPR" evidence="2">
    <location>
        <begin position="393"/>
        <end position="427"/>
    </location>
</feature>
<dbReference type="OMA" id="YFFRWSE"/>
<proteinExistence type="predicted"/>
<protein>
    <recommendedName>
        <fullName evidence="5">Pentatricopeptide repeat-containing protein</fullName>
    </recommendedName>
</protein>